<keyword evidence="10" id="KW-1185">Reference proteome</keyword>
<dbReference type="EMBL" id="JANCPR020000070">
    <property type="protein sequence ID" value="MDJ1137982.1"/>
    <property type="molecule type" value="Genomic_DNA"/>
</dbReference>
<dbReference type="CDD" id="cd06171">
    <property type="entry name" value="Sigma70_r4"/>
    <property type="match status" value="1"/>
</dbReference>
<evidence type="ECO:0000313" key="9">
    <source>
        <dbReference type="EMBL" id="MDJ1137982.1"/>
    </source>
</evidence>
<dbReference type="NCBIfam" id="TIGR02937">
    <property type="entry name" value="sigma70-ECF"/>
    <property type="match status" value="1"/>
</dbReference>
<dbReference type="RefSeq" id="WP_274041480.1">
    <property type="nucleotide sequence ID" value="NZ_JANCPR020000070.1"/>
</dbReference>
<comment type="caution">
    <text evidence="9">The sequence shown here is derived from an EMBL/GenBank/DDBJ whole genome shotgun (WGS) entry which is preliminary data.</text>
</comment>
<dbReference type="InterPro" id="IPR014284">
    <property type="entry name" value="RNA_pol_sigma-70_dom"/>
</dbReference>
<dbReference type="Gene3D" id="1.20.120.1810">
    <property type="match status" value="1"/>
</dbReference>
<feature type="domain" description="RNA polymerase sigma-70 region 3" evidence="6">
    <location>
        <begin position="125"/>
        <end position="178"/>
    </location>
</feature>
<keyword evidence="4" id="KW-0804">Transcription</keyword>
<feature type="domain" description="RNA polymerase sigma-70 region 2" evidence="7">
    <location>
        <begin position="45"/>
        <end position="113"/>
    </location>
</feature>
<dbReference type="InterPro" id="IPR013325">
    <property type="entry name" value="RNA_pol_sigma_r2"/>
</dbReference>
<reference evidence="9 10" key="1">
    <citation type="submission" date="2023-05" db="EMBL/GenBank/DDBJ databases">
        <title>Streptantibioticus silvisoli sp. nov., acidotolerant actinomycetes 1 from pine litter.</title>
        <authorList>
            <person name="Swiecimska M."/>
            <person name="Golinska P."/>
            <person name="Sangal V."/>
            <person name="Wachnowicz B."/>
            <person name="Goodfellow M."/>
        </authorList>
    </citation>
    <scope>NUCLEOTIDE SEQUENCE [LARGE SCALE GENOMIC DNA]</scope>
    <source>
        <strain evidence="9 10">DSM 42109</strain>
    </source>
</reference>
<dbReference type="NCBIfam" id="TIGR02980">
    <property type="entry name" value="SigBFG"/>
    <property type="match status" value="1"/>
</dbReference>
<dbReference type="SUPFAM" id="SSF88659">
    <property type="entry name" value="Sigma3 and sigma4 domains of RNA polymerase sigma factors"/>
    <property type="match status" value="2"/>
</dbReference>
<keyword evidence="3" id="KW-0238">DNA-binding</keyword>
<dbReference type="PANTHER" id="PTHR30385:SF4">
    <property type="entry name" value="RNA POLYMERASE SIGMA-E FACTOR"/>
    <property type="match status" value="1"/>
</dbReference>
<dbReference type="InterPro" id="IPR007624">
    <property type="entry name" value="RNA_pol_sigma70_r3"/>
</dbReference>
<evidence type="ECO:0000256" key="4">
    <source>
        <dbReference type="ARBA" id="ARBA00023163"/>
    </source>
</evidence>
<dbReference type="InterPro" id="IPR014322">
    <property type="entry name" value="RNA_pol_sigma-B/F/G"/>
</dbReference>
<dbReference type="InterPro" id="IPR007627">
    <property type="entry name" value="RNA_pol_sigma70_r2"/>
</dbReference>
<evidence type="ECO:0000256" key="2">
    <source>
        <dbReference type="ARBA" id="ARBA00023082"/>
    </source>
</evidence>
<evidence type="ECO:0000259" key="7">
    <source>
        <dbReference type="Pfam" id="PF04542"/>
    </source>
</evidence>
<feature type="domain" description="RNA polymerase sigma-70 region 4" evidence="8">
    <location>
        <begin position="217"/>
        <end position="263"/>
    </location>
</feature>
<evidence type="ECO:0000256" key="5">
    <source>
        <dbReference type="SAM" id="MobiDB-lite"/>
    </source>
</evidence>
<dbReference type="Pfam" id="PF04539">
    <property type="entry name" value="Sigma70_r3"/>
    <property type="match status" value="1"/>
</dbReference>
<dbReference type="PANTHER" id="PTHR30385">
    <property type="entry name" value="SIGMA FACTOR F FLAGELLAR"/>
    <property type="match status" value="1"/>
</dbReference>
<feature type="region of interest" description="Disordered" evidence="5">
    <location>
        <begin position="1"/>
        <end position="26"/>
    </location>
</feature>
<dbReference type="InterPro" id="IPR036388">
    <property type="entry name" value="WH-like_DNA-bd_sf"/>
</dbReference>
<protein>
    <submittedName>
        <fullName evidence="9">SigB/SigF/SigG family RNA polymerase sigma factor</fullName>
    </submittedName>
</protein>
<evidence type="ECO:0000313" key="10">
    <source>
        <dbReference type="Proteomes" id="UP001214441"/>
    </source>
</evidence>
<dbReference type="Proteomes" id="UP001214441">
    <property type="component" value="Unassembled WGS sequence"/>
</dbReference>
<dbReference type="Gene3D" id="1.10.10.10">
    <property type="entry name" value="Winged helix-like DNA-binding domain superfamily/Winged helix DNA-binding domain"/>
    <property type="match status" value="2"/>
</dbReference>
<name>A0ABT7AAA8_9ACTN</name>
<dbReference type="SUPFAM" id="SSF88946">
    <property type="entry name" value="Sigma2 domain of RNA polymerase sigma factors"/>
    <property type="match status" value="1"/>
</dbReference>
<proteinExistence type="predicted"/>
<evidence type="ECO:0000256" key="1">
    <source>
        <dbReference type="ARBA" id="ARBA00023015"/>
    </source>
</evidence>
<dbReference type="InterPro" id="IPR007630">
    <property type="entry name" value="RNA_pol_sigma70_r4"/>
</dbReference>
<keyword evidence="2" id="KW-0731">Sigma factor</keyword>
<organism evidence="9 10">
    <name type="scientific">Streptomyces iconiensis</name>
    <dbReference type="NCBI Taxonomy" id="1384038"/>
    <lineage>
        <taxon>Bacteria</taxon>
        <taxon>Bacillati</taxon>
        <taxon>Actinomycetota</taxon>
        <taxon>Actinomycetes</taxon>
        <taxon>Kitasatosporales</taxon>
        <taxon>Streptomycetaceae</taxon>
        <taxon>Streptomyces</taxon>
    </lineage>
</organism>
<dbReference type="InterPro" id="IPR013324">
    <property type="entry name" value="RNA_pol_sigma_r3/r4-like"/>
</dbReference>
<evidence type="ECO:0000259" key="8">
    <source>
        <dbReference type="Pfam" id="PF04545"/>
    </source>
</evidence>
<feature type="compositionally biased region" description="Basic and acidic residues" evidence="5">
    <location>
        <begin position="13"/>
        <end position="26"/>
    </location>
</feature>
<dbReference type="Pfam" id="PF04542">
    <property type="entry name" value="Sigma70_r2"/>
    <property type="match status" value="1"/>
</dbReference>
<sequence length="275" mass="31282">MTTTAQPPRSGRGHQDAPPDTAHDFAELTRLPDGPAKRELRDCVVAAWLPMAHRLARRFRNRGETLEDLEQVAALALVKAVERYDPARGHAFETFAIPTITGELKRHFRDNMWQVHVPRRVQNIRNEVRRSIRELELTSAGRPPTTQEVAGHCGLSEDEVRMGLEALHSFTSLSLDAPVTTGGVHERELRLEDALGAGEPGYDHAVDREAAKTYLCHLPERERYILYLRFFQEMPQRRIAERVGLSQMHVSRLISTACRHIREAVDADHRVSRWG</sequence>
<accession>A0ABT7AAA8</accession>
<evidence type="ECO:0000259" key="6">
    <source>
        <dbReference type="Pfam" id="PF04539"/>
    </source>
</evidence>
<keyword evidence="1" id="KW-0805">Transcription regulation</keyword>
<dbReference type="Pfam" id="PF04545">
    <property type="entry name" value="Sigma70_r4"/>
    <property type="match status" value="1"/>
</dbReference>
<evidence type="ECO:0000256" key="3">
    <source>
        <dbReference type="ARBA" id="ARBA00023125"/>
    </source>
</evidence>
<gene>
    <name evidence="9" type="ORF">NMN56_039700</name>
</gene>